<reference evidence="1" key="1">
    <citation type="journal article" date="2023" name="GigaByte">
        <title>Genome assembly of the bearded iris, Iris pallida Lam.</title>
        <authorList>
            <person name="Bruccoleri R.E."/>
            <person name="Oakeley E.J."/>
            <person name="Faust A.M.E."/>
            <person name="Altorfer M."/>
            <person name="Dessus-Babus S."/>
            <person name="Burckhardt D."/>
            <person name="Oertli M."/>
            <person name="Naumann U."/>
            <person name="Petersen F."/>
            <person name="Wong J."/>
        </authorList>
    </citation>
    <scope>NUCLEOTIDE SEQUENCE</scope>
    <source>
        <strain evidence="1">GSM-AAB239-AS_SAM_17_03QT</strain>
    </source>
</reference>
<protein>
    <submittedName>
        <fullName evidence="1">Mitochondrial acidic protein MAM33</fullName>
    </submittedName>
</protein>
<reference evidence="1" key="2">
    <citation type="submission" date="2023-04" db="EMBL/GenBank/DDBJ databases">
        <authorList>
            <person name="Bruccoleri R.E."/>
            <person name="Oakeley E.J."/>
            <person name="Faust A.-M."/>
            <person name="Dessus-Babus S."/>
            <person name="Altorfer M."/>
            <person name="Burckhardt D."/>
            <person name="Oertli M."/>
            <person name="Naumann U."/>
            <person name="Petersen F."/>
            <person name="Wong J."/>
        </authorList>
    </citation>
    <scope>NUCLEOTIDE SEQUENCE</scope>
    <source>
        <strain evidence="1">GSM-AAB239-AS_SAM_17_03QT</strain>
        <tissue evidence="1">Leaf</tissue>
    </source>
</reference>
<comment type="caution">
    <text evidence="1">The sequence shown here is derived from an EMBL/GenBank/DDBJ whole genome shotgun (WGS) entry which is preliminary data.</text>
</comment>
<accession>A0AAX6DG51</accession>
<dbReference type="Gene3D" id="3.10.280.10">
    <property type="entry name" value="Mitochondrial glycoprotein"/>
    <property type="match status" value="1"/>
</dbReference>
<keyword evidence="2" id="KW-1185">Reference proteome</keyword>
<sequence length="201" mass="22166">MSLRQAQRRTAAPLRYGRLLRALRSEISHELSSSPPPLQSQAGISVGDFVVDWDDARAQDVLLRRRAGPEEEEEVAVSGLLGPLRFDGEDPAPREALVKVVVKKAGLDPALHFHCRVFDGGFSVGSARYHSSVADLGPDKYRGPSFSTLDPLLQNALKGYLAERGINEQLTAFLLQHLCQKEDGQYLNWLRTVEGFVTKGS</sequence>
<dbReference type="InterPro" id="IPR003428">
    <property type="entry name" value="MAM33"/>
</dbReference>
<dbReference type="GO" id="GO:0005759">
    <property type="term" value="C:mitochondrial matrix"/>
    <property type="evidence" value="ECO:0007669"/>
    <property type="project" value="InterPro"/>
</dbReference>
<dbReference type="Proteomes" id="UP001140949">
    <property type="component" value="Unassembled WGS sequence"/>
</dbReference>
<proteinExistence type="predicted"/>
<dbReference type="PANTHER" id="PTHR10826:SF1">
    <property type="entry name" value="COMPLEMENT COMPONENT 1 Q SUBCOMPONENT-BINDING PROTEIN, MITOCHONDRIAL"/>
    <property type="match status" value="1"/>
</dbReference>
<dbReference type="AlphaFoldDB" id="A0AAX6DG51"/>
<evidence type="ECO:0000313" key="1">
    <source>
        <dbReference type="EMBL" id="KAJ6790731.1"/>
    </source>
</evidence>
<evidence type="ECO:0000313" key="2">
    <source>
        <dbReference type="Proteomes" id="UP001140949"/>
    </source>
</evidence>
<dbReference type="SUPFAM" id="SSF54529">
    <property type="entry name" value="Mitochondrial glycoprotein MAM33-like"/>
    <property type="match status" value="1"/>
</dbReference>
<name>A0AAX6DG51_IRIPA</name>
<dbReference type="PANTHER" id="PTHR10826">
    <property type="entry name" value="COMPLEMENT COMPONENT 1"/>
    <property type="match status" value="1"/>
</dbReference>
<dbReference type="InterPro" id="IPR036561">
    <property type="entry name" value="MAM33_sf"/>
</dbReference>
<dbReference type="FunFam" id="3.10.280.10:FF:000006">
    <property type="entry name" value="Mitochondrial glycoprotein, expressed"/>
    <property type="match status" value="1"/>
</dbReference>
<dbReference type="EMBL" id="JANAVB010045020">
    <property type="protein sequence ID" value="KAJ6790731.1"/>
    <property type="molecule type" value="Genomic_DNA"/>
</dbReference>
<gene>
    <name evidence="1" type="ORF">M6B38_247770</name>
</gene>
<dbReference type="Pfam" id="PF02330">
    <property type="entry name" value="MAM33"/>
    <property type="match status" value="1"/>
</dbReference>
<organism evidence="1 2">
    <name type="scientific">Iris pallida</name>
    <name type="common">Sweet iris</name>
    <dbReference type="NCBI Taxonomy" id="29817"/>
    <lineage>
        <taxon>Eukaryota</taxon>
        <taxon>Viridiplantae</taxon>
        <taxon>Streptophyta</taxon>
        <taxon>Embryophyta</taxon>
        <taxon>Tracheophyta</taxon>
        <taxon>Spermatophyta</taxon>
        <taxon>Magnoliopsida</taxon>
        <taxon>Liliopsida</taxon>
        <taxon>Asparagales</taxon>
        <taxon>Iridaceae</taxon>
        <taxon>Iridoideae</taxon>
        <taxon>Irideae</taxon>
        <taxon>Iris</taxon>
    </lineage>
</organism>